<dbReference type="GeneID" id="17264108"/>
<organism evidence="2 3">
    <name type="scientific">Emiliania huxleyi (strain CCMP1516)</name>
    <dbReference type="NCBI Taxonomy" id="280463"/>
    <lineage>
        <taxon>Eukaryota</taxon>
        <taxon>Haptista</taxon>
        <taxon>Haptophyta</taxon>
        <taxon>Prymnesiophyceae</taxon>
        <taxon>Isochrysidales</taxon>
        <taxon>Noelaerhabdaceae</taxon>
        <taxon>Emiliania</taxon>
    </lineage>
</organism>
<dbReference type="KEGG" id="ehx:EMIHUDRAFT_243720"/>
<evidence type="ECO:0000259" key="1">
    <source>
        <dbReference type="PROSITE" id="PS50948"/>
    </source>
</evidence>
<dbReference type="InterPro" id="IPR003609">
    <property type="entry name" value="Pan_app"/>
</dbReference>
<dbReference type="AlphaFoldDB" id="A0A0D3J4X8"/>
<evidence type="ECO:0000313" key="3">
    <source>
        <dbReference type="Proteomes" id="UP000013827"/>
    </source>
</evidence>
<feature type="domain" description="Apple" evidence="1">
    <location>
        <begin position="108"/>
        <end position="177"/>
    </location>
</feature>
<sequence length="272" mass="29602">MMYSCGLSADSGYQPHYGAYCAQRGSDGVLRRPPSCGYQAVPAPWWDPAASGYCAGRTGSNTRRPWANYQSVSQSTCQQACEQAEDCNAYDWSPSHGDCLLIVNGHTCNVITPHPEWNSYRSAPCSISRQACQDACDSETSCTAFDWSPNHKDCFLITTPCTSATTHGEWNSYWKSCEYNIGPWGISSCSCDGACCNAGWEPIPSQDACMTAATALGKTGVRNYAVYDADSCQGVVSGCNAQCDPYHGCSQEVRWQYYDQGSQICQRGNCPL</sequence>
<dbReference type="PaxDb" id="2903-EOD18563"/>
<protein>
    <recommendedName>
        <fullName evidence="1">Apple domain-containing protein</fullName>
    </recommendedName>
</protein>
<dbReference type="EnsemblProtists" id="EOD18563">
    <property type="protein sequence ID" value="EOD18563"/>
    <property type="gene ID" value="EMIHUDRAFT_243720"/>
</dbReference>
<reference evidence="2" key="2">
    <citation type="submission" date="2024-10" db="UniProtKB">
        <authorList>
            <consortium name="EnsemblProtists"/>
        </authorList>
    </citation>
    <scope>IDENTIFICATION</scope>
</reference>
<proteinExistence type="predicted"/>
<keyword evidence="3" id="KW-1185">Reference proteome</keyword>
<dbReference type="HOGENOM" id="CLU_1024624_0_0_1"/>
<name>A0A0D3J4X8_EMIH1</name>
<dbReference type="PROSITE" id="PS50948">
    <property type="entry name" value="PAN"/>
    <property type="match status" value="1"/>
</dbReference>
<reference evidence="3" key="1">
    <citation type="journal article" date="2013" name="Nature">
        <title>Pan genome of the phytoplankton Emiliania underpins its global distribution.</title>
        <authorList>
            <person name="Read B.A."/>
            <person name="Kegel J."/>
            <person name="Klute M.J."/>
            <person name="Kuo A."/>
            <person name="Lefebvre S.C."/>
            <person name="Maumus F."/>
            <person name="Mayer C."/>
            <person name="Miller J."/>
            <person name="Monier A."/>
            <person name="Salamov A."/>
            <person name="Young J."/>
            <person name="Aguilar M."/>
            <person name="Claverie J.M."/>
            <person name="Frickenhaus S."/>
            <person name="Gonzalez K."/>
            <person name="Herman E.K."/>
            <person name="Lin Y.C."/>
            <person name="Napier J."/>
            <person name="Ogata H."/>
            <person name="Sarno A.F."/>
            <person name="Shmutz J."/>
            <person name="Schroeder D."/>
            <person name="de Vargas C."/>
            <person name="Verret F."/>
            <person name="von Dassow P."/>
            <person name="Valentin K."/>
            <person name="Van de Peer Y."/>
            <person name="Wheeler G."/>
            <person name="Dacks J.B."/>
            <person name="Delwiche C.F."/>
            <person name="Dyhrman S.T."/>
            <person name="Glockner G."/>
            <person name="John U."/>
            <person name="Richards T."/>
            <person name="Worden A.Z."/>
            <person name="Zhang X."/>
            <person name="Grigoriev I.V."/>
            <person name="Allen A.E."/>
            <person name="Bidle K."/>
            <person name="Borodovsky M."/>
            <person name="Bowler C."/>
            <person name="Brownlee C."/>
            <person name="Cock J.M."/>
            <person name="Elias M."/>
            <person name="Gladyshev V.N."/>
            <person name="Groth M."/>
            <person name="Guda C."/>
            <person name="Hadaegh A."/>
            <person name="Iglesias-Rodriguez M.D."/>
            <person name="Jenkins J."/>
            <person name="Jones B.M."/>
            <person name="Lawson T."/>
            <person name="Leese F."/>
            <person name="Lindquist E."/>
            <person name="Lobanov A."/>
            <person name="Lomsadze A."/>
            <person name="Malik S.B."/>
            <person name="Marsh M.E."/>
            <person name="Mackinder L."/>
            <person name="Mock T."/>
            <person name="Mueller-Roeber B."/>
            <person name="Pagarete A."/>
            <person name="Parker M."/>
            <person name="Probert I."/>
            <person name="Quesneville H."/>
            <person name="Raines C."/>
            <person name="Rensing S.A."/>
            <person name="Riano-Pachon D.M."/>
            <person name="Richier S."/>
            <person name="Rokitta S."/>
            <person name="Shiraiwa Y."/>
            <person name="Soanes D.M."/>
            <person name="van der Giezen M."/>
            <person name="Wahlund T.M."/>
            <person name="Williams B."/>
            <person name="Wilson W."/>
            <person name="Wolfe G."/>
            <person name="Wurch L.L."/>
        </authorList>
    </citation>
    <scope>NUCLEOTIDE SEQUENCE</scope>
</reference>
<evidence type="ECO:0000313" key="2">
    <source>
        <dbReference type="EnsemblProtists" id="EOD18563"/>
    </source>
</evidence>
<accession>A0A0D3J4X8</accession>
<dbReference type="RefSeq" id="XP_005770992.1">
    <property type="nucleotide sequence ID" value="XM_005770935.1"/>
</dbReference>
<dbReference type="Proteomes" id="UP000013827">
    <property type="component" value="Unassembled WGS sequence"/>
</dbReference>